<keyword evidence="2" id="KW-1185">Reference proteome</keyword>
<dbReference type="RefSeq" id="WP_166272865.1">
    <property type="nucleotide sequence ID" value="NZ_JAAFGS010000001.1"/>
</dbReference>
<comment type="caution">
    <text evidence="1">The sequence shown here is derived from an EMBL/GenBank/DDBJ whole genome shotgun (WGS) entry which is preliminary data.</text>
</comment>
<gene>
    <name evidence="1" type="ORF">GYN08_04710</name>
</gene>
<reference evidence="1 2" key="1">
    <citation type="submission" date="2020-01" db="EMBL/GenBank/DDBJ databases">
        <title>Polyphasic characterisation and genomic insights into a novel alkali tolerant bacterium VR-M41.</title>
        <authorList>
            <person name="Vemuluri V.R."/>
        </authorList>
    </citation>
    <scope>NUCLEOTIDE SEQUENCE [LARGE SCALE GENOMIC DNA]</scope>
    <source>
        <strain evidence="1 2">VR-M41</strain>
    </source>
</reference>
<organism evidence="1 2">
    <name type="scientific">Saccharibacillus alkalitolerans</name>
    <dbReference type="NCBI Taxonomy" id="2705290"/>
    <lineage>
        <taxon>Bacteria</taxon>
        <taxon>Bacillati</taxon>
        <taxon>Bacillota</taxon>
        <taxon>Bacilli</taxon>
        <taxon>Bacillales</taxon>
        <taxon>Paenibacillaceae</taxon>
        <taxon>Saccharibacillus</taxon>
    </lineage>
</organism>
<proteinExistence type="predicted"/>
<name>A0ABX0F411_9BACL</name>
<evidence type="ECO:0000313" key="1">
    <source>
        <dbReference type="EMBL" id="NGZ74610.1"/>
    </source>
</evidence>
<dbReference type="Proteomes" id="UP000800303">
    <property type="component" value="Unassembled WGS sequence"/>
</dbReference>
<protein>
    <submittedName>
        <fullName evidence="1">Uncharacterized protein</fullName>
    </submittedName>
</protein>
<accession>A0ABX0F411</accession>
<sequence>MGFNLGGLGDMLGKLQGGGSGGAGGGLSDLLNKLPMGELLQKLPLEQLLNSEFLQKYTPFKSAAEMLQKFGIGGNDPNQLQNVPPQELDEKVNTHTQFGSMQEMLQKGLEFMQQRQGK</sequence>
<dbReference type="EMBL" id="JAAFGS010000001">
    <property type="protein sequence ID" value="NGZ74610.1"/>
    <property type="molecule type" value="Genomic_DNA"/>
</dbReference>
<evidence type="ECO:0000313" key="2">
    <source>
        <dbReference type="Proteomes" id="UP000800303"/>
    </source>
</evidence>